<evidence type="ECO:0000256" key="11">
    <source>
        <dbReference type="ARBA" id="ARBA00022792"/>
    </source>
</evidence>
<dbReference type="RefSeq" id="XP_002622607.1">
    <property type="nucleotide sequence ID" value="XM_002622561.2"/>
</dbReference>
<feature type="domain" description="Mur ligase central" evidence="20">
    <location>
        <begin position="96"/>
        <end position="282"/>
    </location>
</feature>
<evidence type="ECO:0000256" key="5">
    <source>
        <dbReference type="ARBA" id="ARBA00008276"/>
    </source>
</evidence>
<evidence type="ECO:0000256" key="6">
    <source>
        <dbReference type="ARBA" id="ARBA00022490"/>
    </source>
</evidence>
<evidence type="ECO:0000256" key="17">
    <source>
        <dbReference type="PIRNR" id="PIRNR038895"/>
    </source>
</evidence>
<evidence type="ECO:0000256" key="19">
    <source>
        <dbReference type="PIRSR" id="PIRSR038895-2"/>
    </source>
</evidence>
<evidence type="ECO:0000256" key="13">
    <source>
        <dbReference type="ARBA" id="ARBA00022842"/>
    </source>
</evidence>
<dbReference type="GO" id="GO:0005759">
    <property type="term" value="C:mitochondrial matrix"/>
    <property type="evidence" value="ECO:0007669"/>
    <property type="project" value="UniProtKB-SubCell"/>
</dbReference>
<evidence type="ECO:0000256" key="2">
    <source>
        <dbReference type="ARBA" id="ARBA00004305"/>
    </source>
</evidence>
<dbReference type="InterPro" id="IPR023600">
    <property type="entry name" value="Folylpolyglutamate_synth_euk"/>
</dbReference>
<comment type="similarity">
    <text evidence="5 17">Belongs to the folylpolyglutamate synthase family.</text>
</comment>
<keyword evidence="7 17" id="KW-0554">One-carbon metabolism</keyword>
<organism evidence="21 22">
    <name type="scientific">Blastomyces gilchristii (strain SLH14081)</name>
    <name type="common">Blastomyces dermatitidis</name>
    <dbReference type="NCBI Taxonomy" id="559298"/>
    <lineage>
        <taxon>Eukaryota</taxon>
        <taxon>Fungi</taxon>
        <taxon>Dikarya</taxon>
        <taxon>Ascomycota</taxon>
        <taxon>Pezizomycotina</taxon>
        <taxon>Eurotiomycetes</taxon>
        <taxon>Eurotiomycetidae</taxon>
        <taxon>Onygenales</taxon>
        <taxon>Ajellomycetaceae</taxon>
        <taxon>Blastomyces</taxon>
    </lineage>
</organism>
<dbReference type="InterPro" id="IPR036615">
    <property type="entry name" value="Mur_ligase_C_dom_sf"/>
</dbReference>
<name>A0A179UV61_BLAGS</name>
<reference evidence="22" key="1">
    <citation type="journal article" date="2015" name="PLoS Genet.">
        <title>The dynamic genome and transcriptome of the human fungal pathogen Blastomyces and close relative Emmonsia.</title>
        <authorList>
            <person name="Munoz J.F."/>
            <person name="Gauthier G.M."/>
            <person name="Desjardins C.A."/>
            <person name="Gallo J.E."/>
            <person name="Holder J."/>
            <person name="Sullivan T.D."/>
            <person name="Marty A.J."/>
            <person name="Carmen J.C."/>
            <person name="Chen Z."/>
            <person name="Ding L."/>
            <person name="Gujja S."/>
            <person name="Magrini V."/>
            <person name="Misas E."/>
            <person name="Mitreva M."/>
            <person name="Priest M."/>
            <person name="Saif S."/>
            <person name="Whiston E.A."/>
            <person name="Young S."/>
            <person name="Zeng Q."/>
            <person name="Goldman W.E."/>
            <person name="Mardis E.R."/>
            <person name="Taylor J.W."/>
            <person name="McEwen J.G."/>
            <person name="Clay O.K."/>
            <person name="Klein B.S."/>
            <person name="Cuomo C.A."/>
        </authorList>
    </citation>
    <scope>NUCLEOTIDE SEQUENCE [LARGE SCALE GENOMIC DNA]</scope>
    <source>
        <strain evidence="22">SLH14081</strain>
    </source>
</reference>
<dbReference type="EMBL" id="GG657464">
    <property type="protein sequence ID" value="OAT11673.1"/>
    <property type="molecule type" value="Genomic_DNA"/>
</dbReference>
<evidence type="ECO:0000256" key="7">
    <source>
        <dbReference type="ARBA" id="ARBA00022563"/>
    </source>
</evidence>
<dbReference type="SUPFAM" id="SSF53244">
    <property type="entry name" value="MurD-like peptide ligases, peptide-binding domain"/>
    <property type="match status" value="1"/>
</dbReference>
<dbReference type="GO" id="GO:0005829">
    <property type="term" value="C:cytosol"/>
    <property type="evidence" value="ECO:0007669"/>
    <property type="project" value="TreeGrafter"/>
</dbReference>
<evidence type="ECO:0000256" key="9">
    <source>
        <dbReference type="ARBA" id="ARBA00022723"/>
    </source>
</evidence>
<dbReference type="SUPFAM" id="SSF53623">
    <property type="entry name" value="MurD-like peptide ligases, catalytic domain"/>
    <property type="match status" value="1"/>
</dbReference>
<comment type="pathway">
    <text evidence="4 17">Cofactor biosynthesis; tetrahydrofolylpolyglutamate biosynthesis.</text>
</comment>
<dbReference type="VEuPathDB" id="FungiDB:BDBG_07118"/>
<dbReference type="GO" id="GO:0005524">
    <property type="term" value="F:ATP binding"/>
    <property type="evidence" value="ECO:0007669"/>
    <property type="project" value="UniProtKB-KW"/>
</dbReference>
<dbReference type="UniPathway" id="UPA00850"/>
<dbReference type="STRING" id="559298.A0A179UV61"/>
<dbReference type="GO" id="GO:0006730">
    <property type="term" value="P:one-carbon metabolic process"/>
    <property type="evidence" value="ECO:0007669"/>
    <property type="project" value="UniProtKB-KW"/>
</dbReference>
<dbReference type="GO" id="GO:0005743">
    <property type="term" value="C:mitochondrial inner membrane"/>
    <property type="evidence" value="ECO:0007669"/>
    <property type="project" value="UniProtKB-SubCell"/>
</dbReference>
<keyword evidence="15" id="KW-0472">Membrane</keyword>
<keyword evidence="22" id="KW-1185">Reference proteome</keyword>
<evidence type="ECO:0000256" key="3">
    <source>
        <dbReference type="ARBA" id="ARBA00004496"/>
    </source>
</evidence>
<keyword evidence="10 18" id="KW-0547">Nucleotide-binding</keyword>
<feature type="binding site" evidence="18">
    <location>
        <position position="351"/>
    </location>
    <ligand>
        <name>ATP</name>
        <dbReference type="ChEBI" id="CHEBI:30616"/>
    </ligand>
</feature>
<dbReference type="GO" id="GO:0004326">
    <property type="term" value="F:tetrahydrofolylpolyglutamate synthase activity"/>
    <property type="evidence" value="ECO:0007669"/>
    <property type="project" value="UniProtKB-EC"/>
</dbReference>
<gene>
    <name evidence="21" type="ORF">BDBG_07118</name>
</gene>
<keyword evidence="14" id="KW-0496">Mitochondrion</keyword>
<keyword evidence="12 18" id="KW-0067">ATP-binding</keyword>
<dbReference type="Gene3D" id="3.90.190.20">
    <property type="entry name" value="Mur ligase, C-terminal domain"/>
    <property type="match status" value="1"/>
</dbReference>
<comment type="cofactor">
    <cofactor evidence="17">
        <name>a monovalent cation</name>
        <dbReference type="ChEBI" id="CHEBI:60242"/>
    </cofactor>
    <text evidence="17">A monovalent cation.</text>
</comment>
<dbReference type="PANTHER" id="PTHR11136:SF5">
    <property type="entry name" value="FOLYLPOLYGLUTAMATE SYNTHASE, MITOCHONDRIAL"/>
    <property type="match status" value="1"/>
</dbReference>
<keyword evidence="6" id="KW-0963">Cytoplasm</keyword>
<evidence type="ECO:0000256" key="1">
    <source>
        <dbReference type="ARBA" id="ARBA00004273"/>
    </source>
</evidence>
<dbReference type="PIRSF" id="PIRSF038895">
    <property type="entry name" value="FPGS"/>
    <property type="match status" value="1"/>
</dbReference>
<keyword evidence="13 19" id="KW-0460">Magnesium</keyword>
<evidence type="ECO:0000313" key="22">
    <source>
        <dbReference type="Proteomes" id="UP000002038"/>
    </source>
</evidence>
<comment type="catalytic activity">
    <reaction evidence="16 17">
        <text>(6S)-5,6,7,8-tetrahydrofolyl-(gamma-L-Glu)(n) + L-glutamate + ATP = (6S)-5,6,7,8-tetrahydrofolyl-(gamma-L-Glu)(n+1) + ADP + phosphate + H(+)</text>
        <dbReference type="Rhea" id="RHEA:10580"/>
        <dbReference type="Rhea" id="RHEA-COMP:14738"/>
        <dbReference type="Rhea" id="RHEA-COMP:14740"/>
        <dbReference type="ChEBI" id="CHEBI:15378"/>
        <dbReference type="ChEBI" id="CHEBI:29985"/>
        <dbReference type="ChEBI" id="CHEBI:30616"/>
        <dbReference type="ChEBI" id="CHEBI:43474"/>
        <dbReference type="ChEBI" id="CHEBI:141005"/>
        <dbReference type="ChEBI" id="CHEBI:456216"/>
        <dbReference type="EC" id="6.3.2.17"/>
    </reaction>
</comment>
<sequence>MYPPHPEEQTAISNLCTLPVLANMKRSYENALKLLEMRRRPCRPIAAAAPQASQNAALPSSNNVLRGTPSLAGMSEWLQILGHSDRDLDKLNIVHVAGTKGKGSTCAFTRSFLHAHGLRTGFPSRIGLYTSPHLRCIRERIQIDNQPITEDMFTRYLFEVWEKLVSAEIDRLPRYLQLLALLAFHTFVKEKVDAAIFETHHGGEYDATNVIPKPVVTGVTSLGMDHISQLGPTIEDIAWHKAGIFKAGTPAFSVLQEDRPSVALSKRAAEKGVDLTFVSTNEALFDGGGVLNIPVQRLNCSLALEIARAFLKLKAPEDTIDAEDISRGIKTFSWAGRFEVIEDGISRWFLDGAHNMMSLEQAVQWFSNATNAPDSQKFRVLIFSHFSEGRDGAALAEGLAHSLSKYNAAPDCVIFTTYQESEGGSMGKDRTVKLAEPSFPEFCDLYSSIWKGLNPQGVVSCEPTIEGAIKFAKRMGALQGGMEVLVTGSLHLVGGALNILRPQD</sequence>
<accession>A0A179UV61</accession>
<dbReference type="OrthoDB" id="5212574at2759"/>
<evidence type="ECO:0000256" key="12">
    <source>
        <dbReference type="ARBA" id="ARBA00022840"/>
    </source>
</evidence>
<evidence type="ECO:0000259" key="20">
    <source>
        <dbReference type="Pfam" id="PF08245"/>
    </source>
</evidence>
<dbReference type="KEGG" id="bgh:BDBG_07118"/>
<dbReference type="GO" id="GO:0046872">
    <property type="term" value="F:metal ion binding"/>
    <property type="evidence" value="ECO:0007669"/>
    <property type="project" value="UniProtKB-KW"/>
</dbReference>
<feature type="binding site" evidence="19">
    <location>
        <position position="131"/>
    </location>
    <ligand>
        <name>Mg(2+)</name>
        <dbReference type="ChEBI" id="CHEBI:18420"/>
        <label>1</label>
    </ligand>
</feature>
<evidence type="ECO:0000256" key="18">
    <source>
        <dbReference type="PIRSR" id="PIRSR038895-1"/>
    </source>
</evidence>
<dbReference type="Pfam" id="PF08245">
    <property type="entry name" value="Mur_ligase_M"/>
    <property type="match status" value="1"/>
</dbReference>
<keyword evidence="9 19" id="KW-0479">Metal-binding</keyword>
<evidence type="ECO:0000256" key="15">
    <source>
        <dbReference type="ARBA" id="ARBA00023136"/>
    </source>
</evidence>
<dbReference type="PANTHER" id="PTHR11136">
    <property type="entry name" value="FOLYLPOLYGLUTAMATE SYNTHASE-RELATED"/>
    <property type="match status" value="1"/>
</dbReference>
<evidence type="ECO:0000256" key="16">
    <source>
        <dbReference type="ARBA" id="ARBA00047493"/>
    </source>
</evidence>
<dbReference type="Proteomes" id="UP000002038">
    <property type="component" value="Unassembled WGS sequence"/>
</dbReference>
<comment type="subcellular location">
    <subcellularLocation>
        <location evidence="3">Cytoplasm</location>
    </subcellularLocation>
    <subcellularLocation>
        <location evidence="1">Mitochondrion inner membrane</location>
    </subcellularLocation>
    <subcellularLocation>
        <location evidence="2">Mitochondrion matrix</location>
    </subcellularLocation>
</comment>
<dbReference type="AlphaFoldDB" id="A0A179UV61"/>
<protein>
    <recommendedName>
        <fullName evidence="17">Folylpolyglutamate synthase</fullName>
        <ecNumber evidence="17">6.3.2.17</ecNumber>
    </recommendedName>
    <alternativeName>
        <fullName evidence="17">Folylpoly-gamma-glutamate synthetase</fullName>
    </alternativeName>
    <alternativeName>
        <fullName evidence="17">Tetrahydrofolylpolyglutamate synthase</fullName>
    </alternativeName>
</protein>
<dbReference type="InterPro" id="IPR036565">
    <property type="entry name" value="Mur-like_cat_sf"/>
</dbReference>
<evidence type="ECO:0000256" key="14">
    <source>
        <dbReference type="ARBA" id="ARBA00023128"/>
    </source>
</evidence>
<keyword evidence="8 17" id="KW-0436">Ligase</keyword>
<dbReference type="GeneID" id="8502795"/>
<evidence type="ECO:0000256" key="10">
    <source>
        <dbReference type="ARBA" id="ARBA00022741"/>
    </source>
</evidence>
<evidence type="ECO:0000313" key="21">
    <source>
        <dbReference type="EMBL" id="OAT11673.1"/>
    </source>
</evidence>
<feature type="binding site" evidence="19">
    <location>
        <position position="226"/>
    </location>
    <ligand>
        <name>Mg(2+)</name>
        <dbReference type="ChEBI" id="CHEBI:18420"/>
        <label>1</label>
    </ligand>
</feature>
<dbReference type="NCBIfam" id="TIGR01499">
    <property type="entry name" value="folC"/>
    <property type="match status" value="1"/>
</dbReference>
<feature type="binding site" evidence="19">
    <location>
        <position position="198"/>
    </location>
    <ligand>
        <name>Mg(2+)</name>
        <dbReference type="ChEBI" id="CHEBI:18420"/>
        <label>1</label>
    </ligand>
</feature>
<proteinExistence type="inferred from homology"/>
<feature type="binding site" evidence="18">
    <location>
        <position position="337"/>
    </location>
    <ligand>
        <name>ATP</name>
        <dbReference type="ChEBI" id="CHEBI:30616"/>
    </ligand>
</feature>
<evidence type="ECO:0000256" key="8">
    <source>
        <dbReference type="ARBA" id="ARBA00022598"/>
    </source>
</evidence>
<dbReference type="InterPro" id="IPR013221">
    <property type="entry name" value="Mur_ligase_cen"/>
</dbReference>
<comment type="function">
    <text evidence="17">Catalyzes conversion of folates to polyglutamate derivatives allowing concentration of folate compounds in the cell and the intracellular retention of these cofactors, which are important substrates for most of the folate-dependent enzymes that are involved in one-carbon transfer reactions involved in purine, pyrimidine and amino acid synthesis.</text>
</comment>
<dbReference type="Gene3D" id="3.40.1190.10">
    <property type="entry name" value="Mur-like, catalytic domain"/>
    <property type="match status" value="1"/>
</dbReference>
<evidence type="ECO:0000256" key="4">
    <source>
        <dbReference type="ARBA" id="ARBA00005150"/>
    </source>
</evidence>
<dbReference type="EC" id="6.3.2.17" evidence="17"/>
<keyword evidence="11" id="KW-0999">Mitochondrion inner membrane</keyword>
<dbReference type="InterPro" id="IPR001645">
    <property type="entry name" value="Folylpolyglutamate_synth"/>
</dbReference>